<organism evidence="6 7">
    <name type="scientific">Paracoccus aerius</name>
    <dbReference type="NCBI Taxonomy" id="1915382"/>
    <lineage>
        <taxon>Bacteria</taxon>
        <taxon>Pseudomonadati</taxon>
        <taxon>Pseudomonadota</taxon>
        <taxon>Alphaproteobacteria</taxon>
        <taxon>Rhodobacterales</taxon>
        <taxon>Paracoccaceae</taxon>
        <taxon>Paracoccus</taxon>
    </lineage>
</organism>
<keyword evidence="6" id="KW-0808">Transferase</keyword>
<keyword evidence="7" id="KW-1185">Reference proteome</keyword>
<evidence type="ECO:0000259" key="5">
    <source>
        <dbReference type="Pfam" id="PF01212"/>
    </source>
</evidence>
<comment type="subunit">
    <text evidence="3">Homotetramer.</text>
</comment>
<evidence type="ECO:0000256" key="3">
    <source>
        <dbReference type="ARBA" id="ARBA00011881"/>
    </source>
</evidence>
<protein>
    <submittedName>
        <fullName evidence="6">Aminotransferase class I/II-fold pyridoxal phosphate-dependent enzyme</fullName>
    </submittedName>
</protein>
<reference evidence="6 7" key="1">
    <citation type="submission" date="2021-01" db="EMBL/GenBank/DDBJ databases">
        <title>011410 draft genome.</title>
        <authorList>
            <person name="Lang L."/>
        </authorList>
    </citation>
    <scope>NUCLEOTIDE SEQUENCE [LARGE SCALE GENOMIC DNA]</scope>
    <source>
        <strain evidence="6 7">KCTC 42845</strain>
    </source>
</reference>
<dbReference type="EMBL" id="JAESHT010000008">
    <property type="protein sequence ID" value="MBL3674021.1"/>
    <property type="molecule type" value="Genomic_DNA"/>
</dbReference>
<dbReference type="Gene3D" id="3.40.640.10">
    <property type="entry name" value="Type I PLP-dependent aspartate aminotransferase-like (Major domain)"/>
    <property type="match status" value="1"/>
</dbReference>
<accession>A0ABS1S943</accession>
<name>A0ABS1S943_9RHOB</name>
<evidence type="ECO:0000313" key="6">
    <source>
        <dbReference type="EMBL" id="MBL3674021.1"/>
    </source>
</evidence>
<dbReference type="InterPro" id="IPR015424">
    <property type="entry name" value="PyrdxlP-dep_Trfase"/>
</dbReference>
<evidence type="ECO:0000256" key="4">
    <source>
        <dbReference type="ARBA" id="ARBA00022898"/>
    </source>
</evidence>
<keyword evidence="4" id="KW-0663">Pyridoxal phosphate</keyword>
<feature type="domain" description="Aromatic amino acid beta-eliminating lyase/threonine aldolase" evidence="5">
    <location>
        <begin position="6"/>
        <end position="135"/>
    </location>
</feature>
<dbReference type="InterPro" id="IPR001597">
    <property type="entry name" value="ArAA_b-elim_lyase/Thr_aldolase"/>
</dbReference>
<evidence type="ECO:0000256" key="1">
    <source>
        <dbReference type="ARBA" id="ARBA00001933"/>
    </source>
</evidence>
<dbReference type="GO" id="GO:0008483">
    <property type="term" value="F:transaminase activity"/>
    <property type="evidence" value="ECO:0007669"/>
    <property type="project" value="UniProtKB-KW"/>
</dbReference>
<sequence length="144" mass="15408">MTGQDDFRSDTVTRPDAAMRAAMASAEVGDAVYEDCPTTRRLEAMAAERLGKEAALFFPTGTQSNLAALMAHCGRGDEYLVGHTAHTFLYEGGGAAVLGSIQPQPLPNEPDGTIALVAIEAAIKPDDVHHSRTRLPERVFRPMA</sequence>
<gene>
    <name evidence="6" type="ORF">JL111_11040</name>
</gene>
<comment type="cofactor">
    <cofactor evidence="1">
        <name>pyridoxal 5'-phosphate</name>
        <dbReference type="ChEBI" id="CHEBI:597326"/>
    </cofactor>
</comment>
<evidence type="ECO:0000313" key="7">
    <source>
        <dbReference type="Proteomes" id="UP000644749"/>
    </source>
</evidence>
<dbReference type="Proteomes" id="UP000644749">
    <property type="component" value="Unassembled WGS sequence"/>
</dbReference>
<dbReference type="PANTHER" id="PTHR48097">
    <property type="entry name" value="L-THREONINE ALDOLASE-RELATED"/>
    <property type="match status" value="1"/>
</dbReference>
<dbReference type="Pfam" id="PF01212">
    <property type="entry name" value="Beta_elim_lyase"/>
    <property type="match status" value="1"/>
</dbReference>
<dbReference type="SUPFAM" id="SSF53383">
    <property type="entry name" value="PLP-dependent transferases"/>
    <property type="match status" value="1"/>
</dbReference>
<evidence type="ECO:0000256" key="2">
    <source>
        <dbReference type="ARBA" id="ARBA00006966"/>
    </source>
</evidence>
<comment type="caution">
    <text evidence="6">The sequence shown here is derived from an EMBL/GenBank/DDBJ whole genome shotgun (WGS) entry which is preliminary data.</text>
</comment>
<dbReference type="PANTHER" id="PTHR48097:SF9">
    <property type="entry name" value="L-THREONINE ALDOLASE"/>
    <property type="match status" value="1"/>
</dbReference>
<dbReference type="RefSeq" id="WP_191310384.1">
    <property type="nucleotide sequence ID" value="NZ_BNCL01000008.1"/>
</dbReference>
<dbReference type="InterPro" id="IPR015421">
    <property type="entry name" value="PyrdxlP-dep_Trfase_major"/>
</dbReference>
<comment type="similarity">
    <text evidence="2">Belongs to the threonine aldolase family.</text>
</comment>
<keyword evidence="6" id="KW-0032">Aminotransferase</keyword>
<proteinExistence type="inferred from homology"/>